<keyword evidence="4" id="KW-0687">Ribonucleoprotein</keyword>
<dbReference type="InterPro" id="IPR020056">
    <property type="entry name" value="Rbsml_bL25/Gln-tRNA_synth_N"/>
</dbReference>
<protein>
    <submittedName>
        <fullName evidence="8">Ribosomal protein L25</fullName>
    </submittedName>
</protein>
<dbReference type="InterPro" id="IPR001021">
    <property type="entry name" value="Ribosomal_bL25_long"/>
</dbReference>
<reference evidence="8" key="1">
    <citation type="submission" date="2013-08" db="EMBL/GenBank/DDBJ databases">
        <authorList>
            <person name="Mendez C."/>
            <person name="Richter M."/>
            <person name="Ferrer M."/>
            <person name="Sanchez J."/>
        </authorList>
    </citation>
    <scope>NUCLEOTIDE SEQUENCE</scope>
</reference>
<reference evidence="8" key="2">
    <citation type="journal article" date="2014" name="ISME J.">
        <title>Microbial stratification in low pH oxic and suboxic macroscopic growths along an acid mine drainage.</title>
        <authorList>
            <person name="Mendez-Garcia C."/>
            <person name="Mesa V."/>
            <person name="Sprenger R.R."/>
            <person name="Richter M."/>
            <person name="Diez M.S."/>
            <person name="Solano J."/>
            <person name="Bargiela R."/>
            <person name="Golyshina O.V."/>
            <person name="Manteca A."/>
            <person name="Ramos J.L."/>
            <person name="Gallego J.R."/>
            <person name="Llorente I."/>
            <person name="Martins Dos Santos V.A."/>
            <person name="Jensen O.N."/>
            <person name="Pelaez A.I."/>
            <person name="Sanchez J."/>
            <person name="Ferrer M."/>
        </authorList>
    </citation>
    <scope>NUCLEOTIDE SEQUENCE</scope>
</reference>
<organism evidence="8">
    <name type="scientific">mine drainage metagenome</name>
    <dbReference type="NCBI Taxonomy" id="410659"/>
    <lineage>
        <taxon>unclassified sequences</taxon>
        <taxon>metagenomes</taxon>
        <taxon>ecological metagenomes</taxon>
    </lineage>
</organism>
<dbReference type="InterPro" id="IPR029751">
    <property type="entry name" value="Ribosomal_L25_dom"/>
</dbReference>
<keyword evidence="1" id="KW-0699">rRNA-binding</keyword>
<dbReference type="Pfam" id="PF01386">
    <property type="entry name" value="Ribosomal_L25p"/>
    <property type="match status" value="1"/>
</dbReference>
<proteinExistence type="inferred from homology"/>
<evidence type="ECO:0000256" key="2">
    <source>
        <dbReference type="ARBA" id="ARBA00022884"/>
    </source>
</evidence>
<evidence type="ECO:0000259" key="7">
    <source>
        <dbReference type="Pfam" id="PF14693"/>
    </source>
</evidence>
<dbReference type="NCBIfam" id="NF004612">
    <property type="entry name" value="PRK05943.1"/>
    <property type="match status" value="1"/>
</dbReference>
<evidence type="ECO:0000256" key="4">
    <source>
        <dbReference type="ARBA" id="ARBA00023274"/>
    </source>
</evidence>
<dbReference type="HAMAP" id="MF_01336">
    <property type="entry name" value="Ribosomal_bL25"/>
    <property type="match status" value="1"/>
</dbReference>
<dbReference type="InterPro" id="IPR037121">
    <property type="entry name" value="Ribosomal_bL25_C"/>
</dbReference>
<dbReference type="InterPro" id="IPR020930">
    <property type="entry name" value="Ribosomal_uL5_bac-type"/>
</dbReference>
<dbReference type="GO" id="GO:0008097">
    <property type="term" value="F:5S rRNA binding"/>
    <property type="evidence" value="ECO:0007669"/>
    <property type="project" value="InterPro"/>
</dbReference>
<gene>
    <name evidence="8" type="ORF">B1B_16294</name>
</gene>
<dbReference type="HAMAP" id="MF_01334">
    <property type="entry name" value="Ribosomal_bL25_CTC"/>
    <property type="match status" value="1"/>
</dbReference>
<dbReference type="SUPFAM" id="SSF50715">
    <property type="entry name" value="Ribosomal protein L25-like"/>
    <property type="match status" value="1"/>
</dbReference>
<dbReference type="PANTHER" id="PTHR33284">
    <property type="entry name" value="RIBOSOMAL PROTEIN L25/GLN-TRNA SYNTHETASE, ANTI-CODON-BINDING DOMAIN-CONTAINING PROTEIN"/>
    <property type="match status" value="1"/>
</dbReference>
<evidence type="ECO:0000313" key="8">
    <source>
        <dbReference type="EMBL" id="EQD36996.1"/>
    </source>
</evidence>
<dbReference type="GO" id="GO:0006412">
    <property type="term" value="P:translation"/>
    <property type="evidence" value="ECO:0007669"/>
    <property type="project" value="InterPro"/>
</dbReference>
<feature type="compositionally biased region" description="Basic and acidic residues" evidence="5">
    <location>
        <begin position="217"/>
        <end position="233"/>
    </location>
</feature>
<feature type="region of interest" description="Disordered" evidence="5">
    <location>
        <begin position="214"/>
        <end position="233"/>
    </location>
</feature>
<dbReference type="NCBIfam" id="NF004130">
    <property type="entry name" value="PRK05618.1-5"/>
    <property type="match status" value="1"/>
</dbReference>
<dbReference type="NCBIfam" id="TIGR00731">
    <property type="entry name" value="bL25_bact_ctc"/>
    <property type="match status" value="1"/>
</dbReference>
<evidence type="ECO:0000256" key="5">
    <source>
        <dbReference type="SAM" id="MobiDB-lite"/>
    </source>
</evidence>
<feature type="domain" description="Large ribosomal subunit protein bL25 L25" evidence="6">
    <location>
        <begin position="7"/>
        <end position="94"/>
    </location>
</feature>
<dbReference type="PANTHER" id="PTHR33284:SF1">
    <property type="entry name" value="RIBOSOMAL PROTEIN L25_GLN-TRNA SYNTHETASE, ANTI-CODON-BINDING DOMAIN-CONTAINING PROTEIN"/>
    <property type="match status" value="1"/>
</dbReference>
<dbReference type="Gene3D" id="2.170.120.20">
    <property type="entry name" value="Ribosomal protein L25, beta domain"/>
    <property type="match status" value="1"/>
</dbReference>
<feature type="domain" description="Large ribosomal subunit protein bL25 beta" evidence="7">
    <location>
        <begin position="103"/>
        <end position="186"/>
    </location>
</feature>
<dbReference type="InterPro" id="IPR011035">
    <property type="entry name" value="Ribosomal_bL25/Gln-tRNA_synth"/>
</dbReference>
<dbReference type="AlphaFoldDB" id="T0YNH5"/>
<name>T0YNH5_9ZZZZ</name>
<dbReference type="Gene3D" id="2.40.240.10">
    <property type="entry name" value="Ribosomal Protein L25, Chain P"/>
    <property type="match status" value="1"/>
</dbReference>
<accession>T0YNH5</accession>
<dbReference type="CDD" id="cd00495">
    <property type="entry name" value="Ribosomal_L25_TL5_CTC"/>
    <property type="match status" value="1"/>
</dbReference>
<feature type="region of interest" description="Disordered" evidence="5">
    <location>
        <begin position="1"/>
        <end position="21"/>
    </location>
</feature>
<dbReference type="GO" id="GO:0022625">
    <property type="term" value="C:cytosolic large ribosomal subunit"/>
    <property type="evidence" value="ECO:0007669"/>
    <property type="project" value="TreeGrafter"/>
</dbReference>
<evidence type="ECO:0000256" key="1">
    <source>
        <dbReference type="ARBA" id="ARBA00022730"/>
    </source>
</evidence>
<keyword evidence="2" id="KW-0694">RNA-binding</keyword>
<dbReference type="EMBL" id="AUZY01010839">
    <property type="protein sequence ID" value="EQD36996.1"/>
    <property type="molecule type" value="Genomic_DNA"/>
</dbReference>
<evidence type="ECO:0000256" key="3">
    <source>
        <dbReference type="ARBA" id="ARBA00022980"/>
    </source>
</evidence>
<dbReference type="Pfam" id="PF14693">
    <property type="entry name" value="Ribosomal_TL5_C"/>
    <property type="match status" value="1"/>
</dbReference>
<feature type="compositionally biased region" description="Basic and acidic residues" evidence="5">
    <location>
        <begin position="1"/>
        <end position="18"/>
    </location>
</feature>
<sequence length="233" mass="25623">MASKHEIKAQSRKDEGKGASRRLRHADLIPAVIYGGSQPPQSLQLIHNDIAMAARNEWFFSSLLDLNIDGKVQKVLLRDLQRHPVKPRVLHLDFQRIDESKPIRLKVPLHFLNQDKSPAGKLAGTLIMHEVNEVEISCLPSRLPEHIEVDLSALEKGDIVHLSSIKLPEGVEIPALRLGKEHDVAVVLAKEARVEVEEETAAPAVVAEVPATAVKAEPAKTEPAKAEPAKGKK</sequence>
<dbReference type="NCBIfam" id="NF004128">
    <property type="entry name" value="PRK05618.1-2"/>
    <property type="match status" value="1"/>
</dbReference>
<dbReference type="InterPro" id="IPR020055">
    <property type="entry name" value="Ribosomal_bL25_short"/>
</dbReference>
<evidence type="ECO:0000259" key="6">
    <source>
        <dbReference type="Pfam" id="PF01386"/>
    </source>
</evidence>
<dbReference type="GO" id="GO:0003735">
    <property type="term" value="F:structural constituent of ribosome"/>
    <property type="evidence" value="ECO:0007669"/>
    <property type="project" value="InterPro"/>
</dbReference>
<comment type="caution">
    <text evidence="8">The sequence shown here is derived from an EMBL/GenBank/DDBJ whole genome shotgun (WGS) entry which is preliminary data.</text>
</comment>
<dbReference type="InterPro" id="IPR020057">
    <property type="entry name" value="Ribosomal_bL25_b-dom"/>
</dbReference>
<keyword evidence="3 8" id="KW-0689">Ribosomal protein</keyword>